<evidence type="ECO:0000313" key="1">
    <source>
        <dbReference type="EMBL" id="CAA2999591.1"/>
    </source>
</evidence>
<protein>
    <submittedName>
        <fullName evidence="1">DNA mismatch repair, partial</fullName>
    </submittedName>
</protein>
<gene>
    <name evidence="1" type="ORF">OLEA9_A046261</name>
</gene>
<reference evidence="1 2" key="1">
    <citation type="submission" date="2019-12" db="EMBL/GenBank/DDBJ databases">
        <authorList>
            <person name="Alioto T."/>
            <person name="Alioto T."/>
            <person name="Gomez Garrido J."/>
        </authorList>
    </citation>
    <scope>NUCLEOTIDE SEQUENCE [LARGE SCALE GENOMIC DNA]</scope>
</reference>
<comment type="caution">
    <text evidence="1">The sequence shown here is derived from an EMBL/GenBank/DDBJ whole genome shotgun (WGS) entry which is preliminary data.</text>
</comment>
<sequence length="161" mass="18359">MVIALQDCLSYNHMHARLVKLLELSEANHIEFCKIKSLVDDILQMYSNLELNHILKLLMDPTWVAIELKVELETLVNECKSVSCRIGEIISLEGQKRSEDELQHFNPPRVFEDMESSWKGSVQRIHLEEEFAEVDEASEALSIAVSPLVCLQSTSSLVHIL</sequence>
<dbReference type="PANTHER" id="PTHR48448:SF1">
    <property type="entry name" value="MUTL PROTEIN ISOFORM 1"/>
    <property type="match status" value="1"/>
</dbReference>
<dbReference type="Proteomes" id="UP000594638">
    <property type="component" value="Unassembled WGS sequence"/>
</dbReference>
<dbReference type="AlphaFoldDB" id="A0A8S0T431"/>
<proteinExistence type="predicted"/>
<dbReference type="EMBL" id="CACTIH010005639">
    <property type="protein sequence ID" value="CAA2999591.1"/>
    <property type="molecule type" value="Genomic_DNA"/>
</dbReference>
<evidence type="ECO:0000313" key="2">
    <source>
        <dbReference type="Proteomes" id="UP000594638"/>
    </source>
</evidence>
<dbReference type="Gramene" id="OE9A046261T1">
    <property type="protein sequence ID" value="OE9A046261C1"/>
    <property type="gene ID" value="OE9A046261"/>
</dbReference>
<dbReference type="PANTHER" id="PTHR48448">
    <property type="entry name" value="MUTL PROTEIN ISOFORM 1"/>
    <property type="match status" value="1"/>
</dbReference>
<dbReference type="OrthoDB" id="10252754at2759"/>
<accession>A0A8S0T431</accession>
<name>A0A8S0T431_OLEEU</name>
<dbReference type="InterPro" id="IPR053276">
    <property type="entry name" value="MtDNA_mismatch_repair_MutS"/>
</dbReference>
<organism evidence="1 2">
    <name type="scientific">Olea europaea subsp. europaea</name>
    <dbReference type="NCBI Taxonomy" id="158383"/>
    <lineage>
        <taxon>Eukaryota</taxon>
        <taxon>Viridiplantae</taxon>
        <taxon>Streptophyta</taxon>
        <taxon>Embryophyta</taxon>
        <taxon>Tracheophyta</taxon>
        <taxon>Spermatophyta</taxon>
        <taxon>Magnoliopsida</taxon>
        <taxon>eudicotyledons</taxon>
        <taxon>Gunneridae</taxon>
        <taxon>Pentapetalae</taxon>
        <taxon>asterids</taxon>
        <taxon>lamiids</taxon>
        <taxon>Lamiales</taxon>
        <taxon>Oleaceae</taxon>
        <taxon>Oleeae</taxon>
        <taxon>Olea</taxon>
    </lineage>
</organism>
<keyword evidence="2" id="KW-1185">Reference proteome</keyword>